<dbReference type="PROSITE" id="PS51819">
    <property type="entry name" value="VOC"/>
    <property type="match status" value="2"/>
</dbReference>
<feature type="domain" description="VOC" evidence="15">
    <location>
        <begin position="99"/>
        <end position="223"/>
    </location>
</feature>
<keyword evidence="17" id="KW-1185">Reference proteome</keyword>
<dbReference type="GO" id="GO:0004462">
    <property type="term" value="F:lactoylglutathione lyase activity"/>
    <property type="evidence" value="ECO:0007669"/>
    <property type="project" value="UniProtKB-UniRule"/>
</dbReference>
<dbReference type="PANTHER" id="PTHR46036">
    <property type="entry name" value="LACTOYLGLUTATHIONE LYASE"/>
    <property type="match status" value="1"/>
</dbReference>
<evidence type="ECO:0000259" key="14">
    <source>
        <dbReference type="PROSITE" id="PS51515"/>
    </source>
</evidence>
<evidence type="ECO:0000256" key="13">
    <source>
        <dbReference type="RuleBase" id="RU361179"/>
    </source>
</evidence>
<evidence type="ECO:0000256" key="9">
    <source>
        <dbReference type="ARBA" id="ARBA00048273"/>
    </source>
</evidence>
<dbReference type="NCBIfam" id="TIGR00068">
    <property type="entry name" value="glyox_I"/>
    <property type="match status" value="1"/>
</dbReference>
<sequence length="657" mass="74105">MVRIIPMASSIRPSLSTLRFAGASRLGFPFPSFTPSRRLACFQLASAVPQSPSFGLKASKLLRGDGKTAGVAAAGNAAQASTTASPENVLEWVKQDKRRMLHVVYRVGDLDRTIKFYTECLGMKLLRKRDIPEERYTNAFLGYGPEDSHFVIELTYNYGVDKYDIGTAFGHFGIAVEDVAKTVELIKAKGGKVTREPGPVKGGKTVIAFIEDPDGYKFELLERGPTPEPLCQVMLRVGDLDRSITFYEKAFGMELLRKRDNPEYKYTIAMMGYGPEDKSAVLELTYNYGVTEYDKGNAYAQIAIGTDDVYKTAEAVKLSGGKITREPGPLPGLNTKITACLDPDGWKSVFVDNVDFLKELDFWYEIPFSAMSSSRKGKEGAEEGEQQHGQISNKKRKEIFPYGNYKSYYGYRIGQEMEEDARLKVFKKEWFEGKDCLDIGCNSGIMTIQIAKKFCCQSILGVDIDANRIQDAYWHARKFLRMENARKTLGKASKLEGASGSSEEKDLLDTVSFRKEDFVNSRDPHKNHYDTIICLSVSKWIHLNWGDDGLITLFTRVWSLLRPGGIFVLEPQPWKSYEKNYRVSETTRENYRNLMFYPKDFQDLLLDKKSGGHHFKRVGQQNRIQQTNFSVPQMSNAVPGAGLFVSSEKPYIETIES</sequence>
<evidence type="ECO:0000259" key="15">
    <source>
        <dbReference type="PROSITE" id="PS51819"/>
    </source>
</evidence>
<feature type="domain" description="Bin3-type SAM" evidence="14">
    <location>
        <begin position="420"/>
        <end position="641"/>
    </location>
</feature>
<evidence type="ECO:0000313" key="17">
    <source>
        <dbReference type="Proteomes" id="UP000290289"/>
    </source>
</evidence>
<dbReference type="Gene3D" id="3.40.50.150">
    <property type="entry name" value="Vaccinia Virus protein VP39"/>
    <property type="match status" value="1"/>
</dbReference>
<dbReference type="Proteomes" id="UP000290289">
    <property type="component" value="Chromosome 15"/>
</dbReference>
<dbReference type="Pfam" id="PF00903">
    <property type="entry name" value="Glyoxalase"/>
    <property type="match status" value="2"/>
</dbReference>
<dbReference type="InterPro" id="IPR010675">
    <property type="entry name" value="Bin3_C"/>
</dbReference>
<evidence type="ECO:0000256" key="12">
    <source>
        <dbReference type="PROSITE-ProRule" id="PRU00848"/>
    </source>
</evidence>
<dbReference type="SUPFAM" id="SSF54593">
    <property type="entry name" value="Glyoxalase/Bleomycin resistance protein/Dihydroxybiphenyl dioxygenase"/>
    <property type="match status" value="2"/>
</dbReference>
<dbReference type="InterPro" id="IPR029068">
    <property type="entry name" value="Glyas_Bleomycin-R_OHBP_Dase"/>
</dbReference>
<dbReference type="PANTHER" id="PTHR46036:SF5">
    <property type="entry name" value="LACTOYLGLUTATHIONE LYASE"/>
    <property type="match status" value="1"/>
</dbReference>
<dbReference type="STRING" id="3750.A0A498HZN5"/>
<comment type="caution">
    <text evidence="16">The sequence shown here is derived from an EMBL/GenBank/DDBJ whole genome shotgun (WGS) entry which is preliminary data.</text>
</comment>
<comment type="similarity">
    <text evidence="3 13">Belongs to the glyoxalase I family.</text>
</comment>
<evidence type="ECO:0000256" key="7">
    <source>
        <dbReference type="ARBA" id="ARBA00023239"/>
    </source>
</evidence>
<comment type="catalytic activity">
    <reaction evidence="9 13">
        <text>(R)-S-lactoylglutathione = methylglyoxal + glutathione</text>
        <dbReference type="Rhea" id="RHEA:19069"/>
        <dbReference type="ChEBI" id="CHEBI:17158"/>
        <dbReference type="ChEBI" id="CHEBI:57474"/>
        <dbReference type="ChEBI" id="CHEBI:57925"/>
        <dbReference type="EC" id="4.4.1.5"/>
    </reaction>
</comment>
<keyword evidence="6" id="KW-0677">Repeat</keyword>
<feature type="active site" description="Proton donor/acceptor" evidence="10">
    <location>
        <position position="219"/>
    </location>
</feature>
<evidence type="ECO:0000313" key="16">
    <source>
        <dbReference type="EMBL" id="RXH74601.1"/>
    </source>
</evidence>
<proteinExistence type="inferred from homology"/>
<evidence type="ECO:0000256" key="2">
    <source>
        <dbReference type="ARBA" id="ARBA00005008"/>
    </source>
</evidence>
<feature type="domain" description="VOC" evidence="15">
    <location>
        <begin position="229"/>
        <end position="353"/>
    </location>
</feature>
<dbReference type="AlphaFoldDB" id="A0A498HZN5"/>
<reference evidence="16 17" key="1">
    <citation type="submission" date="2018-10" db="EMBL/GenBank/DDBJ databases">
        <title>A high-quality apple genome assembly.</title>
        <authorList>
            <person name="Hu J."/>
        </authorList>
    </citation>
    <scope>NUCLEOTIDE SEQUENCE [LARGE SCALE GENOMIC DNA]</scope>
    <source>
        <strain evidence="17">cv. HFTH1</strain>
        <tissue evidence="16">Young leaf</tissue>
    </source>
</reference>
<organism evidence="16 17">
    <name type="scientific">Malus domestica</name>
    <name type="common">Apple</name>
    <name type="synonym">Pyrus malus</name>
    <dbReference type="NCBI Taxonomy" id="3750"/>
    <lineage>
        <taxon>Eukaryota</taxon>
        <taxon>Viridiplantae</taxon>
        <taxon>Streptophyta</taxon>
        <taxon>Embryophyta</taxon>
        <taxon>Tracheophyta</taxon>
        <taxon>Spermatophyta</taxon>
        <taxon>Magnoliopsida</taxon>
        <taxon>eudicotyledons</taxon>
        <taxon>Gunneridae</taxon>
        <taxon>Pentapetalae</taxon>
        <taxon>rosids</taxon>
        <taxon>fabids</taxon>
        <taxon>Rosales</taxon>
        <taxon>Rosaceae</taxon>
        <taxon>Amygdaloideae</taxon>
        <taxon>Maleae</taxon>
        <taxon>Malus</taxon>
    </lineage>
</organism>
<feature type="binding site" evidence="11">
    <location>
        <position position="171"/>
    </location>
    <ligand>
        <name>Zn(2+)</name>
        <dbReference type="ChEBI" id="CHEBI:29105"/>
        <note>ligand shared between dimeric partners</note>
    </ligand>
</feature>
<dbReference type="SUPFAM" id="SSF53335">
    <property type="entry name" value="S-adenosyl-L-methionine-dependent methyltransferases"/>
    <property type="match status" value="1"/>
</dbReference>
<dbReference type="InterPro" id="IPR004361">
    <property type="entry name" value="Glyoxalase_1"/>
</dbReference>
<dbReference type="InterPro" id="IPR029063">
    <property type="entry name" value="SAM-dependent_MTases_sf"/>
</dbReference>
<dbReference type="GO" id="GO:0008168">
    <property type="term" value="F:methyltransferase activity"/>
    <property type="evidence" value="ECO:0007669"/>
    <property type="project" value="InterPro"/>
</dbReference>
<dbReference type="GO" id="GO:0046872">
    <property type="term" value="F:metal ion binding"/>
    <property type="evidence" value="ECO:0007669"/>
    <property type="project" value="UniProtKB-UniRule"/>
</dbReference>
<comment type="cofactor">
    <cofactor evidence="11">
        <name>Zn(2+)</name>
        <dbReference type="ChEBI" id="CHEBI:29105"/>
    </cofactor>
    <text evidence="11">Binds 1 zinc ion per subunit. In the homodimer, two zinc ions are bound between subunits.</text>
</comment>
<dbReference type="FunFam" id="3.10.180.10:FF:000004">
    <property type="entry name" value="Lactoylglutathione lyase"/>
    <property type="match status" value="2"/>
</dbReference>
<dbReference type="CDD" id="cd16358">
    <property type="entry name" value="GlxI_Ni"/>
    <property type="match status" value="2"/>
</dbReference>
<keyword evidence="5 11" id="KW-0479">Metal-binding</keyword>
<name>A0A498HZN5_MALDO</name>
<dbReference type="PROSITE" id="PS00935">
    <property type="entry name" value="GLYOXALASE_I_2"/>
    <property type="match status" value="1"/>
</dbReference>
<protein>
    <recommendedName>
        <fullName evidence="4 13">Lactoylglutathione lyase</fullName>
        <ecNumber evidence="4 13">4.4.1.5</ecNumber>
    </recommendedName>
    <alternativeName>
        <fullName evidence="8 13">Glyoxalase I</fullName>
    </alternativeName>
</protein>
<feature type="binding site" evidence="11">
    <location>
        <position position="153"/>
    </location>
    <ligand>
        <name>Zn(2+)</name>
        <dbReference type="ChEBI" id="CHEBI:29105"/>
        <note>ligand shared between dimeric partners</note>
    </ligand>
</feature>
<evidence type="ECO:0000256" key="10">
    <source>
        <dbReference type="PIRSR" id="PIRSR604361-1"/>
    </source>
</evidence>
<keyword evidence="7 13" id="KW-0456">Lyase</keyword>
<keyword evidence="12" id="KW-0949">S-adenosyl-L-methionine</keyword>
<dbReference type="PROSITE" id="PS51515">
    <property type="entry name" value="BIN3_SAM"/>
    <property type="match status" value="1"/>
</dbReference>
<evidence type="ECO:0000256" key="4">
    <source>
        <dbReference type="ARBA" id="ARBA00012081"/>
    </source>
</evidence>
<dbReference type="CDD" id="cd02440">
    <property type="entry name" value="AdoMet_MTases"/>
    <property type="match status" value="1"/>
</dbReference>
<dbReference type="UniPathway" id="UPA00619">
    <property type="reaction ID" value="UER00675"/>
</dbReference>
<evidence type="ECO:0000256" key="8">
    <source>
        <dbReference type="ARBA" id="ARBA00030537"/>
    </source>
</evidence>
<accession>A0A498HZN5</accession>
<dbReference type="GO" id="GO:0005737">
    <property type="term" value="C:cytoplasm"/>
    <property type="evidence" value="ECO:0007669"/>
    <property type="project" value="TreeGrafter"/>
</dbReference>
<dbReference type="Gene3D" id="3.10.180.10">
    <property type="entry name" value="2,3-Dihydroxybiphenyl 1,2-Dioxygenase, domain 1"/>
    <property type="match status" value="2"/>
</dbReference>
<dbReference type="Pfam" id="PF06859">
    <property type="entry name" value="Bin3"/>
    <property type="match status" value="1"/>
</dbReference>
<dbReference type="GO" id="GO:0019243">
    <property type="term" value="P:methylglyoxal catabolic process to D-lactate via S-lactoyl-glutathione"/>
    <property type="evidence" value="ECO:0007669"/>
    <property type="project" value="TreeGrafter"/>
</dbReference>
<evidence type="ECO:0000256" key="6">
    <source>
        <dbReference type="ARBA" id="ARBA00022737"/>
    </source>
</evidence>
<evidence type="ECO:0000256" key="3">
    <source>
        <dbReference type="ARBA" id="ARBA00010363"/>
    </source>
</evidence>
<comment type="pathway">
    <text evidence="2 13">Secondary metabolite metabolism; methylglyoxal degradation; (R)-lactate from methylglyoxal: step 1/2.</text>
</comment>
<evidence type="ECO:0000256" key="11">
    <source>
        <dbReference type="PIRSR" id="PIRSR604361-3"/>
    </source>
</evidence>
<dbReference type="InterPro" id="IPR024160">
    <property type="entry name" value="BIN3_SAM-bd_dom"/>
</dbReference>
<dbReference type="EC" id="4.4.1.5" evidence="4 13"/>
<evidence type="ECO:0000256" key="5">
    <source>
        <dbReference type="ARBA" id="ARBA00022723"/>
    </source>
</evidence>
<comment type="function">
    <text evidence="1 13">Catalyzes the conversion of hemimercaptal, formed from methylglyoxal and glutathione, to S-lactoylglutathione.</text>
</comment>
<dbReference type="PROSITE" id="PS00934">
    <property type="entry name" value="GLYOXALASE_I_1"/>
    <property type="match status" value="2"/>
</dbReference>
<dbReference type="InterPro" id="IPR018146">
    <property type="entry name" value="Glyoxalase_1_CS"/>
</dbReference>
<evidence type="ECO:0000256" key="1">
    <source>
        <dbReference type="ARBA" id="ARBA00003610"/>
    </source>
</evidence>
<gene>
    <name evidence="16" type="ORF">DVH24_029322</name>
</gene>
<dbReference type="EMBL" id="RDQH01000341">
    <property type="protein sequence ID" value="RXH74601.1"/>
    <property type="molecule type" value="Genomic_DNA"/>
</dbReference>
<keyword evidence="11 13" id="KW-0862">Zinc</keyword>
<dbReference type="InterPro" id="IPR037523">
    <property type="entry name" value="VOC_core"/>
</dbReference>
<dbReference type="InterPro" id="IPR004360">
    <property type="entry name" value="Glyas_Fos-R_dOase_dom"/>
</dbReference>
<feature type="binding site" evidence="11">
    <location>
        <position position="219"/>
    </location>
    <ligand>
        <name>Zn(2+)</name>
        <dbReference type="ChEBI" id="CHEBI:29105"/>
        <note>ligand shared between dimeric partners</note>
    </ligand>
</feature>